<proteinExistence type="predicted"/>
<protein>
    <submittedName>
        <fullName evidence="5">Bacillibactin transport regulator</fullName>
    </submittedName>
</protein>
<dbReference type="GeneID" id="97668319"/>
<evidence type="ECO:0000256" key="1">
    <source>
        <dbReference type="ARBA" id="ARBA00023015"/>
    </source>
</evidence>
<dbReference type="Pfam" id="PF12833">
    <property type="entry name" value="HTH_18"/>
    <property type="match status" value="1"/>
</dbReference>
<dbReference type="PROSITE" id="PS01124">
    <property type="entry name" value="HTH_ARAC_FAMILY_2"/>
    <property type="match status" value="1"/>
</dbReference>
<dbReference type="RefSeq" id="WP_055114595.1">
    <property type="nucleotide sequence ID" value="NZ_CXWA01000002.1"/>
</dbReference>
<organism evidence="5 6">
    <name type="scientific">Roseibium album</name>
    <dbReference type="NCBI Taxonomy" id="311410"/>
    <lineage>
        <taxon>Bacteria</taxon>
        <taxon>Pseudomonadati</taxon>
        <taxon>Pseudomonadota</taxon>
        <taxon>Alphaproteobacteria</taxon>
        <taxon>Hyphomicrobiales</taxon>
        <taxon>Stappiaceae</taxon>
        <taxon>Roseibium</taxon>
    </lineage>
</organism>
<dbReference type="Gene3D" id="1.10.10.60">
    <property type="entry name" value="Homeodomain-like"/>
    <property type="match status" value="2"/>
</dbReference>
<dbReference type="InterPro" id="IPR032783">
    <property type="entry name" value="AraC_lig"/>
</dbReference>
<reference evidence="6" key="1">
    <citation type="submission" date="2015-07" db="EMBL/GenBank/DDBJ databases">
        <authorList>
            <person name="Rodrigo-Torres Lidia"/>
            <person name="Arahal R.David."/>
        </authorList>
    </citation>
    <scope>NUCLEOTIDE SEQUENCE [LARGE SCALE GENOMIC DNA]</scope>
    <source>
        <strain evidence="6">CECT 5096</strain>
    </source>
</reference>
<dbReference type="PRINTS" id="PR00032">
    <property type="entry name" value="HTHARAC"/>
</dbReference>
<dbReference type="PROSITE" id="PS00041">
    <property type="entry name" value="HTH_ARAC_FAMILY_1"/>
    <property type="match status" value="1"/>
</dbReference>
<sequence>MNFEHVFDQLELTTDPFAVCELRGECDLGLGQDANATLHYILAGEGAILIRGEPAIEVSPGSLVLIPALQSHALRSFGRPGEPVPKCDPAELKLRHVLEVSRDGGDDNQVIALCARVRVGLRGAEDVIDLIRSPIVERIDPDNPLRPVLNMILQELSRPTTGSRAMIRSLLTQCMIELLRRRVVHDDEGLRWMAALRDPSVWEALRALLDAPGDAHTVESLAARVGMSRSTFAQRFAAAYGSGPIELLRDLRLHRAARLLRDSDLPVKTIAHSVGFSSRTAFSRLFEQRTGQSPIQYRQQQISQR</sequence>
<dbReference type="Pfam" id="PF12852">
    <property type="entry name" value="Cupin_6"/>
    <property type="match status" value="1"/>
</dbReference>
<dbReference type="SMART" id="SM00342">
    <property type="entry name" value="HTH_ARAC"/>
    <property type="match status" value="1"/>
</dbReference>
<keyword evidence="2" id="KW-0238">DNA-binding</keyword>
<accession>A0A0M7A8M4</accession>
<dbReference type="EMBL" id="CXWC01000002">
    <property type="protein sequence ID" value="CTQ65851.1"/>
    <property type="molecule type" value="Genomic_DNA"/>
</dbReference>
<name>A0A0M7A8M4_9HYPH</name>
<dbReference type="InterPro" id="IPR020449">
    <property type="entry name" value="Tscrpt_reg_AraC-type_HTH"/>
</dbReference>
<dbReference type="AlphaFoldDB" id="A0A0M7A8M4"/>
<dbReference type="Gene3D" id="2.60.120.10">
    <property type="entry name" value="Jelly Rolls"/>
    <property type="match status" value="1"/>
</dbReference>
<evidence type="ECO:0000313" key="6">
    <source>
        <dbReference type="Proteomes" id="UP000049983"/>
    </source>
</evidence>
<dbReference type="GO" id="GO:0043565">
    <property type="term" value="F:sequence-specific DNA binding"/>
    <property type="evidence" value="ECO:0007669"/>
    <property type="project" value="InterPro"/>
</dbReference>
<evidence type="ECO:0000259" key="4">
    <source>
        <dbReference type="PROSITE" id="PS01124"/>
    </source>
</evidence>
<dbReference type="PANTHER" id="PTHR46796">
    <property type="entry name" value="HTH-TYPE TRANSCRIPTIONAL ACTIVATOR RHAS-RELATED"/>
    <property type="match status" value="1"/>
</dbReference>
<keyword evidence="1" id="KW-0805">Transcription regulation</keyword>
<dbReference type="InterPro" id="IPR050204">
    <property type="entry name" value="AraC_XylS_family_regulators"/>
</dbReference>
<evidence type="ECO:0000256" key="2">
    <source>
        <dbReference type="ARBA" id="ARBA00023125"/>
    </source>
</evidence>
<evidence type="ECO:0000256" key="3">
    <source>
        <dbReference type="ARBA" id="ARBA00023163"/>
    </source>
</evidence>
<dbReference type="PANTHER" id="PTHR46796:SF13">
    <property type="entry name" value="HTH-TYPE TRANSCRIPTIONAL ACTIVATOR RHAS"/>
    <property type="match status" value="1"/>
</dbReference>
<dbReference type="InterPro" id="IPR018060">
    <property type="entry name" value="HTH_AraC"/>
</dbReference>
<dbReference type="OrthoDB" id="9783876at2"/>
<dbReference type="InterPro" id="IPR018062">
    <property type="entry name" value="HTH_AraC-typ_CS"/>
</dbReference>
<gene>
    <name evidence="5" type="primary">btr_1</name>
    <name evidence="5" type="ORF">LA5096_00877</name>
</gene>
<evidence type="ECO:0000313" key="5">
    <source>
        <dbReference type="EMBL" id="CTQ65851.1"/>
    </source>
</evidence>
<dbReference type="InterPro" id="IPR014710">
    <property type="entry name" value="RmlC-like_jellyroll"/>
</dbReference>
<dbReference type="GO" id="GO:0003700">
    <property type="term" value="F:DNA-binding transcription factor activity"/>
    <property type="evidence" value="ECO:0007669"/>
    <property type="project" value="InterPro"/>
</dbReference>
<keyword evidence="3" id="KW-0804">Transcription</keyword>
<dbReference type="InterPro" id="IPR009057">
    <property type="entry name" value="Homeodomain-like_sf"/>
</dbReference>
<dbReference type="SUPFAM" id="SSF46689">
    <property type="entry name" value="Homeodomain-like"/>
    <property type="match status" value="2"/>
</dbReference>
<dbReference type="Proteomes" id="UP000049983">
    <property type="component" value="Unassembled WGS sequence"/>
</dbReference>
<feature type="domain" description="HTH araC/xylS-type" evidence="4">
    <location>
        <begin position="199"/>
        <end position="300"/>
    </location>
</feature>
<keyword evidence="6" id="KW-1185">Reference proteome</keyword>
<dbReference type="STRING" id="311410.LA5095_02021"/>